<dbReference type="Gene3D" id="1.25.40.20">
    <property type="entry name" value="Ankyrin repeat-containing domain"/>
    <property type="match status" value="1"/>
</dbReference>
<evidence type="ECO:0000256" key="3">
    <source>
        <dbReference type="ARBA" id="ARBA00004286"/>
    </source>
</evidence>
<keyword evidence="9" id="KW-0832">Ubl conjugation</keyword>
<gene>
    <name evidence="20" type="ORF">AAFF_G00122610</name>
</gene>
<dbReference type="SUPFAM" id="SSF158235">
    <property type="entry name" value="SOCS box-like"/>
    <property type="match status" value="1"/>
</dbReference>
<dbReference type="EMBL" id="JAINUG010000185">
    <property type="protein sequence ID" value="KAJ8389241.1"/>
    <property type="molecule type" value="Genomic_DNA"/>
</dbReference>
<evidence type="ECO:0000313" key="21">
    <source>
        <dbReference type="Proteomes" id="UP001221898"/>
    </source>
</evidence>
<evidence type="ECO:0000256" key="17">
    <source>
        <dbReference type="SAM" id="MobiDB-lite"/>
    </source>
</evidence>
<feature type="repeat" description="ANK" evidence="14">
    <location>
        <begin position="596"/>
        <end position="636"/>
    </location>
</feature>
<dbReference type="PROSITE" id="PS00357">
    <property type="entry name" value="HISTONE_H2B"/>
    <property type="match status" value="1"/>
</dbReference>
<dbReference type="InterPro" id="IPR000558">
    <property type="entry name" value="Histone_H2B"/>
</dbReference>
<name>A0AAD7RUI3_9TELE</name>
<dbReference type="SUPFAM" id="SSF47113">
    <property type="entry name" value="Histone-fold"/>
    <property type="match status" value="1"/>
</dbReference>
<dbReference type="PANTHER" id="PTHR24334">
    <property type="entry name" value="HOMEOBOX PROTEIN GBX"/>
    <property type="match status" value="1"/>
</dbReference>
<evidence type="ECO:0000256" key="6">
    <source>
        <dbReference type="ARBA" id="ARBA00011538"/>
    </source>
</evidence>
<dbReference type="InterPro" id="IPR020479">
    <property type="entry name" value="HD_metazoa"/>
</dbReference>
<dbReference type="CDD" id="cd03723">
    <property type="entry name" value="SOCS_ASB4_ASB18"/>
    <property type="match status" value="1"/>
</dbReference>
<evidence type="ECO:0000256" key="15">
    <source>
        <dbReference type="PROSITE-ProRule" id="PRU00108"/>
    </source>
</evidence>
<dbReference type="PROSITE" id="PS00027">
    <property type="entry name" value="HOMEOBOX_1"/>
    <property type="match status" value="1"/>
</dbReference>
<comment type="function">
    <text evidence="1">Core component of nucleosome. Nucleosomes wrap and compact DNA into chromatin, limiting DNA accessibility to the cellular machineries which require DNA as a template. Histones thereby play a central role in transcription regulation, DNA repair, DNA replication and chromosomal stability. DNA accessibility is regulated via a complex set of post-translational modifications of histones, also called histone code, and nucleosome remodeling.</text>
</comment>
<feature type="domain" description="SOCS box" evidence="19">
    <location>
        <begin position="766"/>
        <end position="802"/>
    </location>
</feature>
<dbReference type="Gene3D" id="1.10.750.20">
    <property type="entry name" value="SOCS box"/>
    <property type="match status" value="1"/>
</dbReference>
<dbReference type="SMART" id="SM00969">
    <property type="entry name" value="SOCS_box"/>
    <property type="match status" value="1"/>
</dbReference>
<feature type="region of interest" description="Disordered" evidence="17">
    <location>
        <begin position="973"/>
        <end position="1030"/>
    </location>
</feature>
<evidence type="ECO:0000256" key="14">
    <source>
        <dbReference type="PROSITE-ProRule" id="PRU00023"/>
    </source>
</evidence>
<dbReference type="PROSITE" id="PS50297">
    <property type="entry name" value="ANK_REP_REGION"/>
    <property type="match status" value="3"/>
</dbReference>
<evidence type="ECO:0000256" key="2">
    <source>
        <dbReference type="ARBA" id="ARBA00004123"/>
    </source>
</evidence>
<feature type="repeat" description="ANK" evidence="14">
    <location>
        <begin position="496"/>
        <end position="528"/>
    </location>
</feature>
<reference evidence="20" key="1">
    <citation type="journal article" date="2023" name="Science">
        <title>Genome structures resolve the early diversification of teleost fishes.</title>
        <authorList>
            <person name="Parey E."/>
            <person name="Louis A."/>
            <person name="Montfort J."/>
            <person name="Bouchez O."/>
            <person name="Roques C."/>
            <person name="Iampietro C."/>
            <person name="Lluch J."/>
            <person name="Castinel A."/>
            <person name="Donnadieu C."/>
            <person name="Desvignes T."/>
            <person name="Floi Bucao C."/>
            <person name="Jouanno E."/>
            <person name="Wen M."/>
            <person name="Mejri S."/>
            <person name="Dirks R."/>
            <person name="Jansen H."/>
            <person name="Henkel C."/>
            <person name="Chen W.J."/>
            <person name="Zahm M."/>
            <person name="Cabau C."/>
            <person name="Klopp C."/>
            <person name="Thompson A.W."/>
            <person name="Robinson-Rechavi M."/>
            <person name="Braasch I."/>
            <person name="Lecointre G."/>
            <person name="Bobe J."/>
            <person name="Postlethwait J.H."/>
            <person name="Berthelot C."/>
            <person name="Roest Crollius H."/>
            <person name="Guiguen Y."/>
        </authorList>
    </citation>
    <scope>NUCLEOTIDE SEQUENCE</scope>
    <source>
        <strain evidence="20">NC1722</strain>
    </source>
</reference>
<feature type="repeat" description="ANK" evidence="14">
    <location>
        <begin position="464"/>
        <end position="496"/>
    </location>
</feature>
<dbReference type="PRINTS" id="PR00621">
    <property type="entry name" value="HISTONEH2B"/>
</dbReference>
<dbReference type="GO" id="GO:0046982">
    <property type="term" value="F:protein heterodimerization activity"/>
    <property type="evidence" value="ECO:0007669"/>
    <property type="project" value="InterPro"/>
</dbReference>
<evidence type="ECO:0000256" key="8">
    <source>
        <dbReference type="ARBA" id="ARBA00022499"/>
    </source>
</evidence>
<sequence length="1127" mass="125405">MQAYVLKPKSFSYIIVWKAIQELPKMTNDVAKKRGKAPGERKSTKRKAKRRETYAVYIYKVLKQVHPDTGISSRAMSIMNSFVNDVFERIATEASRLTQYNKRSTITSREVQTAVRLLLPGELAKHAVSEGTKAVTKSWTLQRRWRIRQTGSSPCCRSSPNIIEANTSATGILKAGVRALIVCRPDAGPWGPGTAVALLSARCPLMWEQRQGPLMMSGETEKKRERVDVTGLESQLGCPLTPCTCSVWHYALRKKDCSLIAMSRGTFAFTPTALRSLRLDEDLLERQRYTRRLAAPQLSSYLLKKEARERRGPRPPLSGATSPPQMCWDLVVHNALFTGDLEAVRRLFPKGSSANLVVESRGGDMRWVSKTVGGRKAMDSKIKWRKQKQIRNDVIATAKATGDALQFWKALMVGDHLTLIAIMDDTDGEHMINAIYDTSNIEEWKNHRFNYKCLRLWSLTYEQELTTPLHITAGRGFTECLRHLLQRGADVELSPGGASALHEACEHGHSECARLLLSYGASANAVSEDGVMPLHVCTTPESLACAKYLLQFGATVNGQSLEEENTPLHMAAWCGLPGHVDLYLRYGAALEKRNHEGNTPLNVACSQPQATEDLGCYREVCQLLLAAGANVHAGDQDNQTALHMACKSVIPDVVELLLQHGAAVNSMCYSGDAPMHNVLKVVAYKTPQQPERVVRSLLNYGSIRVWPGALPKVLKYCCVSPRTIEVLLNSYDRLKVTDSWTEAVPPEIFQKHRDFYESLFSLAQGPRSLQHLARYKIRVVLGERVHSVVPKLGLPTFLQNYLLLDFRDYRPSGQGTAFSIDSLIGTPQPRPGHLLYTGYPMFMPYRPLVIPQALSHSPLQSGIPPLAPLASFAGRLTNTFCASLGQGMPSMVALTTTLPSFSDAPDSFYPPQEIPGARLSADPGIRRQESPHSEDLPVRDKGSELLNFSETFQTITGETKLYSSDEEKLDLKSAETACSDREEDSSVDSENESFSDGNNCGSLSQKKLKPGSQEPLPPGSAAGKSRRRRTAFTSEQLLELEKEFHCKKYLSLTERSQIAHALKLSEVQVKIWFQNRRAKWKRIKAGNVNNRSGEPVRNPKIVVPIPVHVNRRPRCLKGAGTQELNTW</sequence>
<dbReference type="Pfam" id="PF00046">
    <property type="entry name" value="Homeodomain"/>
    <property type="match status" value="1"/>
</dbReference>
<dbReference type="InterPro" id="IPR055333">
    <property type="entry name" value="HISTONE_H2B_site"/>
</dbReference>
<dbReference type="SMART" id="SM00427">
    <property type="entry name" value="H2B"/>
    <property type="match status" value="1"/>
</dbReference>
<keyword evidence="11 15" id="KW-0371">Homeobox</keyword>
<feature type="repeat" description="ANK" evidence="14">
    <location>
        <begin position="529"/>
        <end position="561"/>
    </location>
</feature>
<keyword evidence="10 15" id="KW-0238">DNA-binding</keyword>
<dbReference type="Gene3D" id="1.10.10.60">
    <property type="entry name" value="Homeodomain-like"/>
    <property type="match status" value="1"/>
</dbReference>
<dbReference type="GO" id="GO:0000981">
    <property type="term" value="F:DNA-binding transcription factor activity, RNA polymerase II-specific"/>
    <property type="evidence" value="ECO:0007669"/>
    <property type="project" value="InterPro"/>
</dbReference>
<evidence type="ECO:0000256" key="11">
    <source>
        <dbReference type="ARBA" id="ARBA00023155"/>
    </source>
</evidence>
<dbReference type="SMART" id="SM00389">
    <property type="entry name" value="HOX"/>
    <property type="match status" value="1"/>
</dbReference>
<dbReference type="SUPFAM" id="SSF46689">
    <property type="entry name" value="Homeodomain-like"/>
    <property type="match status" value="1"/>
</dbReference>
<comment type="subunit">
    <text evidence="6 16">The nucleosome is a histone octamer containing two molecules each of H2A, H2B, H3 and H4 assembled in one H3-H4 heterotetramer and two H2A-H2B heterodimers. The octamer wraps approximately 147 bp of DNA.</text>
</comment>
<evidence type="ECO:0000313" key="20">
    <source>
        <dbReference type="EMBL" id="KAJ8389241.1"/>
    </source>
</evidence>
<evidence type="ECO:0000256" key="4">
    <source>
        <dbReference type="ARBA" id="ARBA00004906"/>
    </source>
</evidence>
<protein>
    <recommendedName>
        <fullName evidence="16">Histone H2B</fullName>
    </recommendedName>
</protein>
<dbReference type="Pfam" id="PF07525">
    <property type="entry name" value="SOCS_box"/>
    <property type="match status" value="1"/>
</dbReference>
<accession>A0AAD7RUI3</accession>
<evidence type="ECO:0000256" key="16">
    <source>
        <dbReference type="RuleBase" id="RU000451"/>
    </source>
</evidence>
<evidence type="ECO:0000256" key="7">
    <source>
        <dbReference type="ARBA" id="ARBA00022454"/>
    </source>
</evidence>
<dbReference type="InterPro" id="IPR017970">
    <property type="entry name" value="Homeobox_CS"/>
</dbReference>
<dbReference type="GO" id="GO:0000786">
    <property type="term" value="C:nucleosome"/>
    <property type="evidence" value="ECO:0007669"/>
    <property type="project" value="UniProtKB-KW"/>
</dbReference>
<comment type="pathway">
    <text evidence="4">Protein modification; protein ubiquitination.</text>
</comment>
<feature type="compositionally biased region" description="Acidic residues" evidence="17">
    <location>
        <begin position="981"/>
        <end position="993"/>
    </location>
</feature>
<organism evidence="20 21">
    <name type="scientific">Aldrovandia affinis</name>
    <dbReference type="NCBI Taxonomy" id="143900"/>
    <lineage>
        <taxon>Eukaryota</taxon>
        <taxon>Metazoa</taxon>
        <taxon>Chordata</taxon>
        <taxon>Craniata</taxon>
        <taxon>Vertebrata</taxon>
        <taxon>Euteleostomi</taxon>
        <taxon>Actinopterygii</taxon>
        <taxon>Neopterygii</taxon>
        <taxon>Teleostei</taxon>
        <taxon>Notacanthiformes</taxon>
        <taxon>Halosauridae</taxon>
        <taxon>Aldrovandia</taxon>
    </lineage>
</organism>
<evidence type="ECO:0000256" key="1">
    <source>
        <dbReference type="ARBA" id="ARBA00002001"/>
    </source>
</evidence>
<dbReference type="GO" id="GO:0000977">
    <property type="term" value="F:RNA polymerase II transcription regulatory region sequence-specific DNA binding"/>
    <property type="evidence" value="ECO:0007669"/>
    <property type="project" value="TreeGrafter"/>
</dbReference>
<dbReference type="InterPro" id="IPR001496">
    <property type="entry name" value="SOCS_box"/>
</dbReference>
<dbReference type="GO" id="GO:0030527">
    <property type="term" value="F:structural constituent of chromatin"/>
    <property type="evidence" value="ECO:0007669"/>
    <property type="project" value="InterPro"/>
</dbReference>
<dbReference type="GO" id="GO:0035556">
    <property type="term" value="P:intracellular signal transduction"/>
    <property type="evidence" value="ECO:0007669"/>
    <property type="project" value="InterPro"/>
</dbReference>
<dbReference type="PROSITE" id="PS50088">
    <property type="entry name" value="ANK_REPEAT"/>
    <property type="match status" value="6"/>
</dbReference>
<dbReference type="SMART" id="SM00248">
    <property type="entry name" value="ANK"/>
    <property type="match status" value="7"/>
</dbReference>
<dbReference type="GO" id="GO:0005634">
    <property type="term" value="C:nucleus"/>
    <property type="evidence" value="ECO:0007669"/>
    <property type="project" value="UniProtKB-SubCell"/>
</dbReference>
<dbReference type="InterPro" id="IPR001356">
    <property type="entry name" value="HD"/>
</dbReference>
<feature type="compositionally biased region" description="Basic and acidic residues" evidence="17">
    <location>
        <begin position="924"/>
        <end position="941"/>
    </location>
</feature>
<keyword evidence="13 16" id="KW-0544">Nucleosome core</keyword>
<dbReference type="FunFam" id="1.10.20.10:FF:000016">
    <property type="entry name" value="Histone H2B"/>
    <property type="match status" value="1"/>
</dbReference>
<dbReference type="Pfam" id="PF12796">
    <property type="entry name" value="Ank_2"/>
    <property type="match status" value="2"/>
</dbReference>
<dbReference type="Gene3D" id="1.10.20.10">
    <property type="entry name" value="Histone, subunit A"/>
    <property type="match status" value="1"/>
</dbReference>
<comment type="subcellular location">
    <subcellularLocation>
        <location evidence="3">Chromosome</location>
    </subcellularLocation>
    <subcellularLocation>
        <location evidence="2 15 16">Nucleus</location>
    </subcellularLocation>
</comment>
<keyword evidence="14" id="KW-0040">ANK repeat</keyword>
<dbReference type="InterPro" id="IPR036770">
    <property type="entry name" value="Ankyrin_rpt-contain_sf"/>
</dbReference>
<dbReference type="InterPro" id="IPR007125">
    <property type="entry name" value="H2A/H2B/H3"/>
</dbReference>
<dbReference type="PRINTS" id="PR00024">
    <property type="entry name" value="HOMEOBOX"/>
</dbReference>
<dbReference type="InterPro" id="IPR002110">
    <property type="entry name" value="Ankyrin_rpt"/>
</dbReference>
<feature type="DNA-binding region" description="Homeobox" evidence="15">
    <location>
        <begin position="1025"/>
        <end position="1084"/>
    </location>
</feature>
<feature type="region of interest" description="Disordered" evidence="17">
    <location>
        <begin position="904"/>
        <end position="941"/>
    </location>
</feature>
<dbReference type="InterPro" id="IPR009057">
    <property type="entry name" value="Homeodomain-like_sf"/>
</dbReference>
<dbReference type="PROSITE" id="PS50225">
    <property type="entry name" value="SOCS"/>
    <property type="match status" value="1"/>
</dbReference>
<comment type="caution">
    <text evidence="20">The sequence shown here is derived from an EMBL/GenBank/DDBJ whole genome shotgun (WGS) entry which is preliminary data.</text>
</comment>
<evidence type="ECO:0000259" key="19">
    <source>
        <dbReference type="PROSITE" id="PS50225"/>
    </source>
</evidence>
<feature type="domain" description="Homeobox" evidence="18">
    <location>
        <begin position="1023"/>
        <end position="1083"/>
    </location>
</feature>
<dbReference type="InterPro" id="IPR009072">
    <property type="entry name" value="Histone-fold"/>
</dbReference>
<dbReference type="InterPro" id="IPR042982">
    <property type="entry name" value="GBX-1/2"/>
</dbReference>
<dbReference type="CDD" id="cd00086">
    <property type="entry name" value="homeodomain"/>
    <property type="match status" value="1"/>
</dbReference>
<dbReference type="PROSITE" id="PS50071">
    <property type="entry name" value="HOMEOBOX_2"/>
    <property type="match status" value="1"/>
</dbReference>
<proteinExistence type="inferred from homology"/>
<feature type="repeat" description="ANK" evidence="14">
    <location>
        <begin position="637"/>
        <end position="669"/>
    </location>
</feature>
<dbReference type="FunFam" id="1.10.10.60:FF:000360">
    <property type="entry name" value="Gastrulation brain homeobox"/>
    <property type="match status" value="1"/>
</dbReference>
<dbReference type="InterPro" id="IPR036036">
    <property type="entry name" value="SOCS_box-like_dom_sf"/>
</dbReference>
<keyword evidence="8" id="KW-1017">Isopeptide bond</keyword>
<keyword evidence="7 16" id="KW-0158">Chromosome</keyword>
<dbReference type="SUPFAM" id="SSF48403">
    <property type="entry name" value="Ankyrin repeat"/>
    <property type="match status" value="1"/>
</dbReference>
<dbReference type="GO" id="GO:0051960">
    <property type="term" value="P:regulation of nervous system development"/>
    <property type="evidence" value="ECO:0007669"/>
    <property type="project" value="TreeGrafter"/>
</dbReference>
<dbReference type="PRINTS" id="PR01415">
    <property type="entry name" value="ANKYRIN"/>
</dbReference>
<evidence type="ECO:0000256" key="10">
    <source>
        <dbReference type="ARBA" id="ARBA00023125"/>
    </source>
</evidence>
<dbReference type="AlphaFoldDB" id="A0AAD7RUI3"/>
<feature type="repeat" description="ANK" evidence="14">
    <location>
        <begin position="563"/>
        <end position="595"/>
    </location>
</feature>
<dbReference type="Pfam" id="PF00125">
    <property type="entry name" value="Histone"/>
    <property type="match status" value="1"/>
</dbReference>
<keyword evidence="12 15" id="KW-0539">Nucleus</keyword>
<evidence type="ECO:0000256" key="13">
    <source>
        <dbReference type="ARBA" id="ARBA00023269"/>
    </source>
</evidence>
<comment type="similarity">
    <text evidence="5 16">Belongs to the histone H2B family.</text>
</comment>
<dbReference type="PANTHER" id="PTHR24334:SF2">
    <property type="entry name" value="HOMEOBOX PROTEIN GBX-1"/>
    <property type="match status" value="1"/>
</dbReference>
<evidence type="ECO:0000256" key="9">
    <source>
        <dbReference type="ARBA" id="ARBA00022843"/>
    </source>
</evidence>
<dbReference type="Proteomes" id="UP001221898">
    <property type="component" value="Unassembled WGS sequence"/>
</dbReference>
<evidence type="ECO:0000259" key="18">
    <source>
        <dbReference type="PROSITE" id="PS50071"/>
    </source>
</evidence>
<dbReference type="CDD" id="cd22910">
    <property type="entry name" value="HFD_H2B"/>
    <property type="match status" value="1"/>
</dbReference>
<evidence type="ECO:0000256" key="12">
    <source>
        <dbReference type="ARBA" id="ARBA00023242"/>
    </source>
</evidence>
<evidence type="ECO:0000256" key="5">
    <source>
        <dbReference type="ARBA" id="ARBA00006846"/>
    </source>
</evidence>
<keyword evidence="21" id="KW-1185">Reference proteome</keyword>